<evidence type="ECO:0000313" key="3">
    <source>
        <dbReference type="RefSeq" id="XP_028144839.1"/>
    </source>
</evidence>
<evidence type="ECO:0000313" key="1">
    <source>
        <dbReference type="EnsemblMetazoa" id="XP_028144839.1"/>
    </source>
</evidence>
<reference evidence="1" key="2">
    <citation type="submission" date="2025-05" db="UniProtKB">
        <authorList>
            <consortium name="EnsemblMetazoa"/>
        </authorList>
    </citation>
    <scope>IDENTIFICATION</scope>
</reference>
<organism evidence="3">
    <name type="scientific">Diabrotica virgifera virgifera</name>
    <name type="common">western corn rootworm</name>
    <dbReference type="NCBI Taxonomy" id="50390"/>
    <lineage>
        <taxon>Eukaryota</taxon>
        <taxon>Metazoa</taxon>
        <taxon>Ecdysozoa</taxon>
        <taxon>Arthropoda</taxon>
        <taxon>Hexapoda</taxon>
        <taxon>Insecta</taxon>
        <taxon>Pterygota</taxon>
        <taxon>Neoptera</taxon>
        <taxon>Endopterygota</taxon>
        <taxon>Coleoptera</taxon>
        <taxon>Polyphaga</taxon>
        <taxon>Cucujiformia</taxon>
        <taxon>Chrysomeloidea</taxon>
        <taxon>Chrysomelidae</taxon>
        <taxon>Galerucinae</taxon>
        <taxon>Diabroticina</taxon>
        <taxon>Diabroticites</taxon>
        <taxon>Diabrotica</taxon>
    </lineage>
</organism>
<dbReference type="OrthoDB" id="10582838at2759"/>
<name>A0A6P7G702_DIAVI</name>
<sequence>MVEEVIEIISSDTSIHLSPKPARANIREESMEVTNNDHPHCGEGRLNEVTLEVSAIPTATATTSKTPTAPTCIDVIVLYRNDLYCSSATSCEQELLDTEYCALSVENVANDEETSEYFARHHENMTASPISKAWIWIKQHLCFGGVELDDD</sequence>
<dbReference type="KEGG" id="dvv:114338121"/>
<dbReference type="InParanoid" id="A0A6P7G702"/>
<dbReference type="GeneID" id="114338121"/>
<protein>
    <submittedName>
        <fullName evidence="3">Uncharacterized protein LOC114338121 isoform X1</fullName>
    </submittedName>
</protein>
<dbReference type="EnsemblMetazoa" id="XM_028289038.2">
    <property type="protein sequence ID" value="XP_028144839.1"/>
    <property type="gene ID" value="LOC114338121"/>
</dbReference>
<keyword evidence="2" id="KW-1185">Reference proteome</keyword>
<proteinExistence type="predicted"/>
<accession>A0A6P7G702</accession>
<reference evidence="3" key="1">
    <citation type="submission" date="2025-04" db="UniProtKB">
        <authorList>
            <consortium name="RefSeq"/>
        </authorList>
    </citation>
    <scope>IDENTIFICATION</scope>
    <source>
        <tissue evidence="3">Whole insect</tissue>
    </source>
</reference>
<dbReference type="Proteomes" id="UP001652700">
    <property type="component" value="Unplaced"/>
</dbReference>
<dbReference type="AlphaFoldDB" id="A0A6P7G702"/>
<gene>
    <name evidence="3" type="primary">LOC114338121</name>
</gene>
<evidence type="ECO:0000313" key="2">
    <source>
        <dbReference type="Proteomes" id="UP001652700"/>
    </source>
</evidence>
<dbReference type="RefSeq" id="XP_028144839.1">
    <property type="nucleotide sequence ID" value="XM_028289038.1"/>
</dbReference>